<dbReference type="RefSeq" id="WP_160794554.1">
    <property type="nucleotide sequence ID" value="NZ_WRPA01000004.1"/>
</dbReference>
<dbReference type="EMBL" id="WRPA01000004">
    <property type="protein sequence ID" value="MXR68348.1"/>
    <property type="molecule type" value="Genomic_DNA"/>
</dbReference>
<evidence type="ECO:0000313" key="1">
    <source>
        <dbReference type="EMBL" id="MXR68348.1"/>
    </source>
</evidence>
<accession>A0A6L7HYY9</accession>
<sequence>MEVIFTKGDGRYGKLCCVRQDACRTETQMPEQGIAPHDMIHYVVEKTLAICGAFYGQLKAGANISFTLEHNQLSRQIADKTQVWQTESMVEALQSLYWSQDLSFDGFCYLLAQGCEQRRLEVPEVSEHEFRLMIAEITELTRQWQALTPGQSMSLFF</sequence>
<name>A0A6L7HYY9_9GAMM</name>
<evidence type="ECO:0000313" key="2">
    <source>
        <dbReference type="Proteomes" id="UP000474778"/>
    </source>
</evidence>
<protein>
    <submittedName>
        <fullName evidence="1">Cytoplasmic protein</fullName>
    </submittedName>
</protein>
<proteinExistence type="predicted"/>
<organism evidence="1 2">
    <name type="scientific">Shewanella insulae</name>
    <dbReference type="NCBI Taxonomy" id="2681496"/>
    <lineage>
        <taxon>Bacteria</taxon>
        <taxon>Pseudomonadati</taxon>
        <taxon>Pseudomonadota</taxon>
        <taxon>Gammaproteobacteria</taxon>
        <taxon>Alteromonadales</taxon>
        <taxon>Shewanellaceae</taxon>
        <taxon>Shewanella</taxon>
    </lineage>
</organism>
<keyword evidence="2" id="KW-1185">Reference proteome</keyword>
<reference evidence="1 2" key="1">
    <citation type="submission" date="2019-12" db="EMBL/GenBank/DDBJ databases">
        <title>Shewanella insulae sp. nov., isolated from a tidal flat.</title>
        <authorList>
            <person name="Yoon J.-H."/>
        </authorList>
    </citation>
    <scope>NUCLEOTIDE SEQUENCE [LARGE SCALE GENOMIC DNA]</scope>
    <source>
        <strain evidence="1 2">JBTF-M18</strain>
    </source>
</reference>
<dbReference type="Proteomes" id="UP000474778">
    <property type="component" value="Unassembled WGS sequence"/>
</dbReference>
<comment type="caution">
    <text evidence="1">The sequence shown here is derived from an EMBL/GenBank/DDBJ whole genome shotgun (WGS) entry which is preliminary data.</text>
</comment>
<dbReference type="AlphaFoldDB" id="A0A6L7HYY9"/>
<gene>
    <name evidence="1" type="ORF">GNT65_06610</name>
</gene>